<feature type="region of interest" description="Disordered" evidence="1">
    <location>
        <begin position="1"/>
        <end position="31"/>
    </location>
</feature>
<protein>
    <recommendedName>
        <fullName evidence="5">Patatin-like phospholipase</fullName>
    </recommendedName>
</protein>
<feature type="transmembrane region" description="Helical" evidence="2">
    <location>
        <begin position="595"/>
        <end position="615"/>
    </location>
</feature>
<evidence type="ECO:0000313" key="4">
    <source>
        <dbReference type="Proteomes" id="UP001500051"/>
    </source>
</evidence>
<dbReference type="EMBL" id="BAAAYX010000013">
    <property type="protein sequence ID" value="GAA3711126.1"/>
    <property type="molecule type" value="Genomic_DNA"/>
</dbReference>
<feature type="transmembrane region" description="Helical" evidence="2">
    <location>
        <begin position="488"/>
        <end position="510"/>
    </location>
</feature>
<gene>
    <name evidence="3" type="ORF">GCM10022204_32300</name>
</gene>
<sequence>MSSSIARRAAAPTPPEQQPTPDAPTDPGPSAPPARRYVWGLVVAVATACTVALAEVDAQSARMVDGQGRAWPFSVLVGPNPVERRAGWGEVLAADGLIDNPLFRALLGWHVVVDLVFVVAYGCLLAGLVTVLYRSRTGRRLAQVLVIVTVGAAVLADGALLALGAIRGPSGWSTVLSAATSVRWWTLVAVGAALLLRFVVPQPSSTVVETPRRVAGRILRALVHHRFSVAMIVPLVVLTMLSGSAILEQLPDVQRRWASDGSRGWLHAGWAVVALVVVAVLLEVLARFRTGWAERHRSDAPDGTGPGTPATAAHDASPRETPGSGTTGWRTLLRRRLVRDLRLGGAMVVDLVADRQRFRARWAHLRGRHDALLALWLLGAAIPVGAALLAAWLMDAPVLTGRLLVFCAVPIVVVAVSWILRRAWQIRSDWLIPDRPPAFTGTEVDTIRFTGHALALTALTVGGVGLIRSYLSVVALGPAVTGVASGPAVFFLLLGIAGVVLPWLISWGLAGGPADRVRDPLAALGTLAPARLSARWVLLGIVLAGFLLIAVFPVLVARLGVSAVAVLSLTLLIGIPATAGLLIQERPTAEVFRILGFRRTPLVSVLVIAVVLAGLTSGGSTIHRVADVAAPVPTRAPVSGMLQSWLSRPGACEVVVDGQRVRPMIMIAAEGGGIRAAYWTVKGLDALDGGTGGCGAHSTLFSGGASGGSVGLTVARFSGTPQDPGTDRAVKAVRAMAEPETLGQAVIGTFVRDPAYAATGVPLGTNGAAPAGAWADRARLIELGWDGAYAGRPWGTADFLADPGGLSPATGPLVLNSSSVASQCRAWVSQLDLEQPVPPEPGTTGEQRCDRRVGPGARTIDLFAAYGPVAGRGEDCLRSVTASTAALLTARFPFVTPGGVAGGCDVSGGSPDGERSFWPRTQLIDGGYIENTGLATVTDLSAQWLSQVRTHNDEVVAGRSREALVIPLVVFLTNEQATAGRLTPPPALQSELLLPAVGYLRGSATLTRTDALLQRVSTTVRTRSICPPSGAGPVDCDAAADAFPRRVIVVDRTAQPEVTAPLGWVLSQASMTGLDRAMQAQVDTTCATAPTTPACLRGYGTLGDLLGYLR</sequence>
<evidence type="ECO:0000313" key="3">
    <source>
        <dbReference type="EMBL" id="GAA3711126.1"/>
    </source>
</evidence>
<evidence type="ECO:0000256" key="2">
    <source>
        <dbReference type="SAM" id="Phobius"/>
    </source>
</evidence>
<comment type="caution">
    <text evidence="3">The sequence shown here is derived from an EMBL/GenBank/DDBJ whole genome shotgun (WGS) entry which is preliminary data.</text>
</comment>
<reference evidence="4" key="1">
    <citation type="journal article" date="2019" name="Int. J. Syst. Evol. Microbiol.">
        <title>The Global Catalogue of Microorganisms (GCM) 10K type strain sequencing project: providing services to taxonomists for standard genome sequencing and annotation.</title>
        <authorList>
            <consortium name="The Broad Institute Genomics Platform"/>
            <consortium name="The Broad Institute Genome Sequencing Center for Infectious Disease"/>
            <person name="Wu L."/>
            <person name="Ma J."/>
        </authorList>
    </citation>
    <scope>NUCLEOTIDE SEQUENCE [LARGE SCALE GENOMIC DNA]</scope>
    <source>
        <strain evidence="4">JCM 16548</strain>
    </source>
</reference>
<feature type="transmembrane region" description="Helical" evidence="2">
    <location>
        <begin position="371"/>
        <end position="393"/>
    </location>
</feature>
<proteinExistence type="predicted"/>
<keyword evidence="2" id="KW-0812">Transmembrane</keyword>
<organism evidence="3 4">
    <name type="scientific">Microlunatus aurantiacus</name>
    <dbReference type="NCBI Taxonomy" id="446786"/>
    <lineage>
        <taxon>Bacteria</taxon>
        <taxon>Bacillati</taxon>
        <taxon>Actinomycetota</taxon>
        <taxon>Actinomycetes</taxon>
        <taxon>Propionibacteriales</taxon>
        <taxon>Propionibacteriaceae</taxon>
        <taxon>Microlunatus</taxon>
    </lineage>
</organism>
<feature type="transmembrane region" description="Helical" evidence="2">
    <location>
        <begin position="399"/>
        <end position="420"/>
    </location>
</feature>
<accession>A0ABP7DXS4</accession>
<feature type="transmembrane region" description="Helical" evidence="2">
    <location>
        <begin position="107"/>
        <end position="132"/>
    </location>
</feature>
<feature type="transmembrane region" description="Helical" evidence="2">
    <location>
        <begin position="562"/>
        <end position="583"/>
    </location>
</feature>
<dbReference type="RefSeq" id="WP_344813432.1">
    <property type="nucleotide sequence ID" value="NZ_BAAAYX010000013.1"/>
</dbReference>
<evidence type="ECO:0008006" key="5">
    <source>
        <dbReference type="Google" id="ProtNLM"/>
    </source>
</evidence>
<feature type="transmembrane region" description="Helical" evidence="2">
    <location>
        <begin position="182"/>
        <end position="200"/>
    </location>
</feature>
<feature type="compositionally biased region" description="Pro residues" evidence="1">
    <location>
        <begin position="12"/>
        <end position="31"/>
    </location>
</feature>
<dbReference type="Proteomes" id="UP001500051">
    <property type="component" value="Unassembled WGS sequence"/>
</dbReference>
<keyword evidence="2" id="KW-1133">Transmembrane helix</keyword>
<feature type="transmembrane region" description="Helical" evidence="2">
    <location>
        <begin position="267"/>
        <end position="288"/>
    </location>
</feature>
<evidence type="ECO:0000256" key="1">
    <source>
        <dbReference type="SAM" id="MobiDB-lite"/>
    </source>
</evidence>
<name>A0ABP7DXS4_9ACTN</name>
<keyword evidence="4" id="KW-1185">Reference proteome</keyword>
<feature type="transmembrane region" description="Helical" evidence="2">
    <location>
        <begin position="453"/>
        <end position="476"/>
    </location>
</feature>
<feature type="region of interest" description="Disordered" evidence="1">
    <location>
        <begin position="296"/>
        <end position="328"/>
    </location>
</feature>
<feature type="transmembrane region" description="Helical" evidence="2">
    <location>
        <begin position="227"/>
        <end position="247"/>
    </location>
</feature>
<keyword evidence="2" id="KW-0472">Membrane</keyword>
<feature type="compositionally biased region" description="Low complexity" evidence="1">
    <location>
        <begin position="1"/>
        <end position="11"/>
    </location>
</feature>
<feature type="transmembrane region" description="Helical" evidence="2">
    <location>
        <begin position="37"/>
        <end position="54"/>
    </location>
</feature>
<feature type="transmembrane region" description="Helical" evidence="2">
    <location>
        <begin position="536"/>
        <end position="556"/>
    </location>
</feature>
<feature type="transmembrane region" description="Helical" evidence="2">
    <location>
        <begin position="144"/>
        <end position="166"/>
    </location>
</feature>